<dbReference type="GO" id="GO:0022857">
    <property type="term" value="F:transmembrane transporter activity"/>
    <property type="evidence" value="ECO:0007669"/>
    <property type="project" value="InterPro"/>
</dbReference>
<sequence length="390" mass="40659">MTSATQDRMPLASLLALAMAAFITILTEALPAGLLPQMARGLAVSEAWVGQTVTIYAIGSLVAAIPLIAATQGMRRRPLLLAAIAGFAIANTVTTLSTSYALTMVARFLAGVSAGLLWALLAGYAARMVHEHQQGRAIAIAMVGTPLALSLGVPAGTFLGDLVGWRMCFGIMSLQALMLMVWVRLKVPDFAGQAVGKRLSLRHVFNLPGIRPVLFVVLAFVLAHNILYTYIAPFLVMAGMVDRTDLVLLVFGITSLLGVWIIGVLIDQYLRALTLASTVLFGLSALVLGMAGTEPIAVYAAVGAWGLAFGGAATLFQTALAKTAGDAADVAQSMLVTAWNTAIAGGGIVGGVLLDRLGVGAFSPALLMLLLATLLVAWSARHHGFPVSVR</sequence>
<keyword evidence="3 6" id="KW-0812">Transmembrane</keyword>
<dbReference type="SUPFAM" id="SSF103473">
    <property type="entry name" value="MFS general substrate transporter"/>
    <property type="match status" value="1"/>
</dbReference>
<evidence type="ECO:0000256" key="5">
    <source>
        <dbReference type="ARBA" id="ARBA00023136"/>
    </source>
</evidence>
<dbReference type="EMBL" id="FRAB01000006">
    <property type="protein sequence ID" value="SHJ76646.1"/>
    <property type="molecule type" value="Genomic_DNA"/>
</dbReference>
<proteinExistence type="predicted"/>
<dbReference type="PANTHER" id="PTHR43124">
    <property type="entry name" value="PURINE EFFLUX PUMP PBUE"/>
    <property type="match status" value="1"/>
</dbReference>
<dbReference type="Gene3D" id="1.20.1250.20">
    <property type="entry name" value="MFS general substrate transporter like domains"/>
    <property type="match status" value="1"/>
</dbReference>
<feature type="transmembrane region" description="Helical" evidence="6">
    <location>
        <begin position="47"/>
        <end position="68"/>
    </location>
</feature>
<feature type="transmembrane region" description="Helical" evidence="6">
    <location>
        <begin position="273"/>
        <end position="291"/>
    </location>
</feature>
<evidence type="ECO:0000256" key="3">
    <source>
        <dbReference type="ARBA" id="ARBA00022692"/>
    </source>
</evidence>
<evidence type="ECO:0000256" key="6">
    <source>
        <dbReference type="SAM" id="Phobius"/>
    </source>
</evidence>
<accession>A0A1M6LZI8</accession>
<feature type="transmembrane region" description="Helical" evidence="6">
    <location>
        <begin position="297"/>
        <end position="321"/>
    </location>
</feature>
<evidence type="ECO:0000313" key="8">
    <source>
        <dbReference type="EMBL" id="SHJ76646.1"/>
    </source>
</evidence>
<dbReference type="Proteomes" id="UP000184395">
    <property type="component" value="Unassembled WGS sequence"/>
</dbReference>
<evidence type="ECO:0000256" key="1">
    <source>
        <dbReference type="ARBA" id="ARBA00004651"/>
    </source>
</evidence>
<name>A0A1M6LZI8_9BURK</name>
<dbReference type="InterPro" id="IPR020846">
    <property type="entry name" value="MFS_dom"/>
</dbReference>
<comment type="subcellular location">
    <subcellularLocation>
        <location evidence="1">Cell membrane</location>
        <topology evidence="1">Multi-pass membrane protein</topology>
    </subcellularLocation>
</comment>
<dbReference type="GO" id="GO:0005886">
    <property type="term" value="C:plasma membrane"/>
    <property type="evidence" value="ECO:0007669"/>
    <property type="project" value="UniProtKB-SubCell"/>
</dbReference>
<dbReference type="PANTHER" id="PTHR43124:SF3">
    <property type="entry name" value="CHLORAMPHENICOL EFFLUX PUMP RV0191"/>
    <property type="match status" value="1"/>
</dbReference>
<evidence type="ECO:0000256" key="4">
    <source>
        <dbReference type="ARBA" id="ARBA00022989"/>
    </source>
</evidence>
<dbReference type="InterPro" id="IPR036259">
    <property type="entry name" value="MFS_trans_sf"/>
</dbReference>
<feature type="transmembrane region" description="Helical" evidence="6">
    <location>
        <begin position="108"/>
        <end position="126"/>
    </location>
</feature>
<dbReference type="CDD" id="cd17324">
    <property type="entry name" value="MFS_NepI_like"/>
    <property type="match status" value="1"/>
</dbReference>
<dbReference type="InterPro" id="IPR050189">
    <property type="entry name" value="MFS_Efflux_Transporters"/>
</dbReference>
<reference evidence="8 9" key="1">
    <citation type="submission" date="2016-11" db="EMBL/GenBank/DDBJ databases">
        <authorList>
            <person name="Jaros S."/>
            <person name="Januszkiewicz K."/>
            <person name="Wedrychowicz H."/>
        </authorList>
    </citation>
    <scope>NUCLEOTIDE SEQUENCE [LARGE SCALE GENOMIC DNA]</scope>
    <source>
        <strain evidence="8 9">LMG 20594</strain>
    </source>
</reference>
<feature type="domain" description="Major facilitator superfamily (MFS) profile" evidence="7">
    <location>
        <begin position="13"/>
        <end position="384"/>
    </location>
</feature>
<dbReference type="Pfam" id="PF07690">
    <property type="entry name" value="MFS_1"/>
    <property type="match status" value="1"/>
</dbReference>
<evidence type="ECO:0000256" key="2">
    <source>
        <dbReference type="ARBA" id="ARBA00022475"/>
    </source>
</evidence>
<evidence type="ECO:0000313" key="9">
    <source>
        <dbReference type="Proteomes" id="UP000184395"/>
    </source>
</evidence>
<feature type="transmembrane region" description="Helical" evidence="6">
    <location>
        <begin position="246"/>
        <end position="266"/>
    </location>
</feature>
<dbReference type="RefSeq" id="WP_073428010.1">
    <property type="nucleotide sequence ID" value="NZ_CADFGY010000007.1"/>
</dbReference>
<dbReference type="AlphaFoldDB" id="A0A1M6LZI8"/>
<keyword evidence="5 6" id="KW-0472">Membrane</keyword>
<keyword evidence="4 6" id="KW-1133">Transmembrane helix</keyword>
<feature type="transmembrane region" description="Helical" evidence="6">
    <location>
        <begin position="138"/>
        <end position="157"/>
    </location>
</feature>
<organism evidence="8 9">
    <name type="scientific">Paraburkholderia terricola</name>
    <dbReference type="NCBI Taxonomy" id="169427"/>
    <lineage>
        <taxon>Bacteria</taxon>
        <taxon>Pseudomonadati</taxon>
        <taxon>Pseudomonadota</taxon>
        <taxon>Betaproteobacteria</taxon>
        <taxon>Burkholderiales</taxon>
        <taxon>Burkholderiaceae</taxon>
        <taxon>Paraburkholderia</taxon>
    </lineage>
</organism>
<feature type="transmembrane region" description="Helical" evidence="6">
    <location>
        <begin position="333"/>
        <end position="354"/>
    </location>
</feature>
<dbReference type="STRING" id="169427.SAMN05192548_100690"/>
<feature type="transmembrane region" description="Helical" evidence="6">
    <location>
        <begin position="80"/>
        <end position="102"/>
    </location>
</feature>
<gene>
    <name evidence="8" type="ORF">SAMN05192548_100690</name>
</gene>
<feature type="transmembrane region" description="Helical" evidence="6">
    <location>
        <begin position="360"/>
        <end position="380"/>
    </location>
</feature>
<dbReference type="PROSITE" id="PS50850">
    <property type="entry name" value="MFS"/>
    <property type="match status" value="1"/>
</dbReference>
<protein>
    <submittedName>
        <fullName evidence="8">Predicted arabinose efflux permease, MFS family</fullName>
    </submittedName>
</protein>
<keyword evidence="2" id="KW-1003">Cell membrane</keyword>
<evidence type="ECO:0000259" key="7">
    <source>
        <dbReference type="PROSITE" id="PS50850"/>
    </source>
</evidence>
<feature type="transmembrane region" description="Helical" evidence="6">
    <location>
        <begin position="204"/>
        <end position="226"/>
    </location>
</feature>
<dbReference type="OrthoDB" id="7002695at2"/>
<dbReference type="InterPro" id="IPR011701">
    <property type="entry name" value="MFS"/>
</dbReference>